<evidence type="ECO:0000313" key="2">
    <source>
        <dbReference type="Proteomes" id="UP000798951"/>
    </source>
</evidence>
<organism evidence="1 2">
    <name type="scientific">Nocardia caishijiensis</name>
    <dbReference type="NCBI Taxonomy" id="184756"/>
    <lineage>
        <taxon>Bacteria</taxon>
        <taxon>Bacillati</taxon>
        <taxon>Actinomycetota</taxon>
        <taxon>Actinomycetes</taxon>
        <taxon>Mycobacteriales</taxon>
        <taxon>Nocardiaceae</taxon>
        <taxon>Nocardia</taxon>
    </lineage>
</organism>
<dbReference type="Proteomes" id="UP000798951">
    <property type="component" value="Unassembled WGS sequence"/>
</dbReference>
<dbReference type="PANTHER" id="PTHR36837">
    <property type="entry name" value="POLY(3-HYDROXYALKANOATE) POLYMERASE SUBUNIT PHAC"/>
    <property type="match status" value="1"/>
</dbReference>
<dbReference type="InterPro" id="IPR029058">
    <property type="entry name" value="AB_hydrolase_fold"/>
</dbReference>
<gene>
    <name evidence="1" type="ORF">FNL39_106349</name>
</gene>
<name>A0ABQ6YJI1_9NOCA</name>
<dbReference type="RefSeq" id="WP_236573556.1">
    <property type="nucleotide sequence ID" value="NZ_VMSD01000006.1"/>
</dbReference>
<dbReference type="SUPFAM" id="SSF53474">
    <property type="entry name" value="alpha/beta-Hydrolases"/>
    <property type="match status" value="1"/>
</dbReference>
<comment type="caution">
    <text evidence="1">The sequence shown here is derived from an EMBL/GenBank/DDBJ whole genome shotgun (WGS) entry which is preliminary data.</text>
</comment>
<protein>
    <submittedName>
        <fullName evidence="1">Polyhydroxyalkanoate synthase</fullName>
    </submittedName>
</protein>
<evidence type="ECO:0000313" key="1">
    <source>
        <dbReference type="EMBL" id="KAF0845957.1"/>
    </source>
</evidence>
<dbReference type="EMBL" id="VMSD01000006">
    <property type="protein sequence ID" value="KAF0845957.1"/>
    <property type="molecule type" value="Genomic_DNA"/>
</dbReference>
<sequence length="361" mass="39505">MMVGWGTAVRNIGALFRAGVEPYTPTPSVDVYRHPHRRLRHYRRATAGSGNPILLVPPLAVTISCYDLRPSQSLVEFLLDLGREVYVIDYGDITYADRDLGFEEWVDDIVPDAIRRVSAEQAYAPVEVIGWSFGGTISLLTTAADPALPVSSVTAVGTPFDQRRNGQMALARSLGRLAPTQLVTAPVRLLGGIPKHAVRLGFRAQSLDRELTKPLYIARHVGDTESLARMQAVDRFMDTMPGYPGRFYRQVYRQLILRNEMWTGTVHLNPEHAVDLTTVTVPVLLIGGNRDTLASAASVAAGVEVLTRAPVTFAEVDGSHLGIIAGPNARTGTWTAIADFLARTDRRNVDEPRDDSVSVPV</sequence>
<accession>A0ABQ6YJI1</accession>
<dbReference type="Gene3D" id="3.40.50.1820">
    <property type="entry name" value="alpha/beta hydrolase"/>
    <property type="match status" value="1"/>
</dbReference>
<proteinExistence type="predicted"/>
<dbReference type="InterPro" id="IPR051321">
    <property type="entry name" value="PHA/PHB_synthase"/>
</dbReference>
<reference evidence="1 2" key="1">
    <citation type="submission" date="2019-07" db="EMBL/GenBank/DDBJ databases">
        <title>Genomic Encyclopedia of Type Strains, Phase IV (KMG-IV): sequencing the most valuable type-strain genomes for metagenomic binning, comparative biology and taxonomic classification.</title>
        <authorList>
            <person name="Goeker M."/>
        </authorList>
    </citation>
    <scope>NUCLEOTIDE SEQUENCE [LARGE SCALE GENOMIC DNA]</scope>
    <source>
        <strain evidence="1 2">DSM 44831</strain>
    </source>
</reference>
<keyword evidence="2" id="KW-1185">Reference proteome</keyword>
<dbReference type="PANTHER" id="PTHR36837:SF4">
    <property type="entry name" value="BLR0908 PROTEIN"/>
    <property type="match status" value="1"/>
</dbReference>